<accession>A0A6P7F681</accession>
<feature type="transmembrane region" description="Helical" evidence="1">
    <location>
        <begin position="64"/>
        <end position="83"/>
    </location>
</feature>
<feature type="transmembrane region" description="Helical" evidence="1">
    <location>
        <begin position="95"/>
        <end position="117"/>
    </location>
</feature>
<gene>
    <name evidence="2" type="primary">LOC114326237</name>
</gene>
<reference evidence="2" key="1">
    <citation type="submission" date="2025-08" db="UniProtKB">
        <authorList>
            <consortium name="RefSeq"/>
        </authorList>
    </citation>
    <scope>IDENTIFICATION</scope>
    <source>
        <tissue evidence="2">Whole insect</tissue>
    </source>
</reference>
<evidence type="ECO:0000256" key="1">
    <source>
        <dbReference type="SAM" id="Phobius"/>
    </source>
</evidence>
<keyword evidence="1" id="KW-1133">Transmembrane helix</keyword>
<keyword evidence="1" id="KW-0812">Transmembrane</keyword>
<dbReference type="AlphaFoldDB" id="A0A6P7F681"/>
<sequence length="150" mass="17018">MPSRKHWMVNWCRNSSGTSSQASRAIFSTSAPYSCRDSLEPCKHTFNWLWYTCFKYLLPYFSSSAYTIVSYFFCASFGMFWRISTALPRSANMRGVAFCSFVNPLFCAAASNCLLYTDQEISPSNIGGIFRWVQGLSELLRGLNSSLNNL</sequence>
<evidence type="ECO:0000313" key="2">
    <source>
        <dbReference type="RefSeq" id="XP_028130337.1"/>
    </source>
</evidence>
<proteinExistence type="predicted"/>
<organism evidence="2">
    <name type="scientific">Diabrotica virgifera virgifera</name>
    <name type="common">western corn rootworm</name>
    <dbReference type="NCBI Taxonomy" id="50390"/>
    <lineage>
        <taxon>Eukaryota</taxon>
        <taxon>Metazoa</taxon>
        <taxon>Ecdysozoa</taxon>
        <taxon>Arthropoda</taxon>
        <taxon>Hexapoda</taxon>
        <taxon>Insecta</taxon>
        <taxon>Pterygota</taxon>
        <taxon>Neoptera</taxon>
        <taxon>Endopterygota</taxon>
        <taxon>Coleoptera</taxon>
        <taxon>Polyphaga</taxon>
        <taxon>Cucujiformia</taxon>
        <taxon>Chrysomeloidea</taxon>
        <taxon>Chrysomelidae</taxon>
        <taxon>Galerucinae</taxon>
        <taxon>Diabroticina</taxon>
        <taxon>Diabroticites</taxon>
        <taxon>Diabrotica</taxon>
    </lineage>
</organism>
<name>A0A6P7F681_DIAVI</name>
<dbReference type="InParanoid" id="A0A6P7F681"/>
<dbReference type="RefSeq" id="XP_028130337.1">
    <property type="nucleotide sequence ID" value="XM_028274536.1"/>
</dbReference>
<protein>
    <submittedName>
        <fullName evidence="2">Uncharacterized protein LOC114326237</fullName>
    </submittedName>
</protein>
<keyword evidence="1" id="KW-0472">Membrane</keyword>